<dbReference type="AlphaFoldDB" id="A0A9Q1CB43"/>
<sequence>MPPSKLKEKCNKYPKPENIDLIQVTQINRLIWDNLQVPTRTRDIKLQKIQMLSLKAMTALTSILNDSLVSKANIDKESVLTKITDCMVLLGSANRDLNQFRRELIRPEMKAEYKALFGKPTGSSKFLFGDDISQQLRDIADANKLSKRCMYPSRGNARGRGSGKIRGRGRPDHRYQPFLDKRQNQAYSRGRGRGRGRRHVA</sequence>
<reference evidence="2" key="1">
    <citation type="submission" date="2021-10" db="EMBL/GenBank/DDBJ databases">
        <title>Tropical sea cucumber genome reveals ecological adaptation and Cuvierian tubules defense mechanism.</title>
        <authorList>
            <person name="Chen T."/>
        </authorList>
    </citation>
    <scope>NUCLEOTIDE SEQUENCE</scope>
    <source>
        <strain evidence="2">Nanhai2018</strain>
        <tissue evidence="2">Muscle</tissue>
    </source>
</reference>
<gene>
    <name evidence="2" type="ORF">HOLleu_13048</name>
</gene>
<dbReference type="EMBL" id="JAIZAY010000005">
    <property type="protein sequence ID" value="KAJ8042071.1"/>
    <property type="molecule type" value="Genomic_DNA"/>
</dbReference>
<accession>A0A9Q1CB43</accession>
<evidence type="ECO:0000256" key="1">
    <source>
        <dbReference type="SAM" id="MobiDB-lite"/>
    </source>
</evidence>
<name>A0A9Q1CB43_HOLLE</name>
<keyword evidence="3" id="KW-1185">Reference proteome</keyword>
<proteinExistence type="predicted"/>
<dbReference type="Proteomes" id="UP001152320">
    <property type="component" value="Chromosome 5"/>
</dbReference>
<feature type="region of interest" description="Disordered" evidence="1">
    <location>
        <begin position="150"/>
        <end position="201"/>
    </location>
</feature>
<dbReference type="OrthoDB" id="7430131at2759"/>
<organism evidence="2 3">
    <name type="scientific">Holothuria leucospilota</name>
    <name type="common">Black long sea cucumber</name>
    <name type="synonym">Mertensiothuria leucospilota</name>
    <dbReference type="NCBI Taxonomy" id="206669"/>
    <lineage>
        <taxon>Eukaryota</taxon>
        <taxon>Metazoa</taxon>
        <taxon>Echinodermata</taxon>
        <taxon>Eleutherozoa</taxon>
        <taxon>Echinozoa</taxon>
        <taxon>Holothuroidea</taxon>
        <taxon>Aspidochirotacea</taxon>
        <taxon>Aspidochirotida</taxon>
        <taxon>Holothuriidae</taxon>
        <taxon>Holothuria</taxon>
    </lineage>
</organism>
<evidence type="ECO:0000313" key="3">
    <source>
        <dbReference type="Proteomes" id="UP001152320"/>
    </source>
</evidence>
<protein>
    <submittedName>
        <fullName evidence="2">Uncharacterized protein</fullName>
    </submittedName>
</protein>
<evidence type="ECO:0000313" key="2">
    <source>
        <dbReference type="EMBL" id="KAJ8042071.1"/>
    </source>
</evidence>
<feature type="compositionally biased region" description="Basic and acidic residues" evidence="1">
    <location>
        <begin position="169"/>
        <end position="183"/>
    </location>
</feature>
<dbReference type="PANTHER" id="PTHR34239:SF2">
    <property type="entry name" value="TRANSPOSABLE ELEMENT P TRANSPOSASE_THAP9 CONSERVED DOMAIN-CONTAINING PROTEIN"/>
    <property type="match status" value="1"/>
</dbReference>
<feature type="compositionally biased region" description="Basic residues" evidence="1">
    <location>
        <begin position="190"/>
        <end position="201"/>
    </location>
</feature>
<dbReference type="PANTHER" id="PTHR34239">
    <property type="entry name" value="APPLE DOMAIN-CONTAINING PROTEIN"/>
    <property type="match status" value="1"/>
</dbReference>
<comment type="caution">
    <text evidence="2">The sequence shown here is derived from an EMBL/GenBank/DDBJ whole genome shotgun (WGS) entry which is preliminary data.</text>
</comment>